<dbReference type="GO" id="GO:0005975">
    <property type="term" value="P:carbohydrate metabolic process"/>
    <property type="evidence" value="ECO:0007669"/>
    <property type="project" value="InterPro"/>
</dbReference>
<dbReference type="SFLD" id="SFLDS00003">
    <property type="entry name" value="Haloacid_Dehalogenase"/>
    <property type="match status" value="1"/>
</dbReference>
<protein>
    <recommendedName>
        <fullName evidence="5 6">Phosphoglycolate phosphatase</fullName>
        <shortName evidence="6">PGP</shortName>
        <shortName evidence="6">PGPase</shortName>
        <ecNumber evidence="5 6">3.1.3.18</ecNumber>
    </recommendedName>
</protein>
<evidence type="ECO:0000256" key="6">
    <source>
        <dbReference type="HAMAP-Rule" id="MF_00495"/>
    </source>
</evidence>
<dbReference type="SFLD" id="SFLDG01129">
    <property type="entry name" value="C1.5:_HAD__Beta-PGM__Phosphata"/>
    <property type="match status" value="1"/>
</dbReference>
<evidence type="ECO:0000256" key="3">
    <source>
        <dbReference type="ARBA" id="ARBA00004818"/>
    </source>
</evidence>
<evidence type="ECO:0000256" key="1">
    <source>
        <dbReference type="ARBA" id="ARBA00000830"/>
    </source>
</evidence>
<dbReference type="GO" id="GO:0006281">
    <property type="term" value="P:DNA repair"/>
    <property type="evidence" value="ECO:0007669"/>
    <property type="project" value="TreeGrafter"/>
</dbReference>
<keyword evidence="6" id="KW-0119">Carbohydrate metabolism</keyword>
<feature type="binding site" evidence="6">
    <location>
        <position position="12"/>
    </location>
    <ligand>
        <name>Mg(2+)</name>
        <dbReference type="ChEBI" id="CHEBI:18420"/>
    </ligand>
</feature>
<dbReference type="GO" id="GO:0008967">
    <property type="term" value="F:phosphoglycolate phosphatase activity"/>
    <property type="evidence" value="ECO:0007669"/>
    <property type="project" value="UniProtKB-UniRule"/>
</dbReference>
<dbReference type="UniPathway" id="UPA00865">
    <property type="reaction ID" value="UER00834"/>
</dbReference>
<dbReference type="Proteomes" id="UP000198462">
    <property type="component" value="Unassembled WGS sequence"/>
</dbReference>
<dbReference type="InterPro" id="IPR036412">
    <property type="entry name" value="HAD-like_sf"/>
</dbReference>
<gene>
    <name evidence="7" type="ORF">B5C34_11125</name>
</gene>
<comment type="caution">
    <text evidence="7">The sequence shown here is derived from an EMBL/GenBank/DDBJ whole genome shotgun (WGS) entry which is preliminary data.</text>
</comment>
<feature type="binding site" evidence="6">
    <location>
        <position position="172"/>
    </location>
    <ligand>
        <name>Mg(2+)</name>
        <dbReference type="ChEBI" id="CHEBI:18420"/>
    </ligand>
</feature>
<dbReference type="Pfam" id="PF13419">
    <property type="entry name" value="HAD_2"/>
    <property type="match status" value="1"/>
</dbReference>
<evidence type="ECO:0000256" key="5">
    <source>
        <dbReference type="ARBA" id="ARBA00013078"/>
    </source>
</evidence>
<evidence type="ECO:0000313" key="7">
    <source>
        <dbReference type="EMBL" id="OWV33958.1"/>
    </source>
</evidence>
<dbReference type="GO" id="GO:0046872">
    <property type="term" value="F:metal ion binding"/>
    <property type="evidence" value="ECO:0007669"/>
    <property type="project" value="UniProtKB-KW"/>
</dbReference>
<dbReference type="InterPro" id="IPR037512">
    <property type="entry name" value="PGPase_prok"/>
</dbReference>
<evidence type="ECO:0000256" key="4">
    <source>
        <dbReference type="ARBA" id="ARBA00006171"/>
    </source>
</evidence>
<dbReference type="InterPro" id="IPR041492">
    <property type="entry name" value="HAD_2"/>
</dbReference>
<comment type="similarity">
    <text evidence="4 6">Belongs to the HAD-like hydrolase superfamily. CbbY/CbbZ/Gph/YieH family.</text>
</comment>
<keyword evidence="6" id="KW-0479">Metal-binding</keyword>
<feature type="active site" description="Nucleophile" evidence="6">
    <location>
        <position position="12"/>
    </location>
</feature>
<dbReference type="InterPro" id="IPR050155">
    <property type="entry name" value="HAD-like_hydrolase_sf"/>
</dbReference>
<dbReference type="EC" id="3.1.3.18" evidence="5 6"/>
<organism evidence="7 8">
    <name type="scientific">Pacificimonas flava</name>
    <dbReference type="NCBI Taxonomy" id="1234595"/>
    <lineage>
        <taxon>Bacteria</taxon>
        <taxon>Pseudomonadati</taxon>
        <taxon>Pseudomonadota</taxon>
        <taxon>Alphaproteobacteria</taxon>
        <taxon>Sphingomonadales</taxon>
        <taxon>Sphingosinicellaceae</taxon>
        <taxon>Pacificimonas</taxon>
    </lineage>
</organism>
<dbReference type="AlphaFoldDB" id="A0A219B882"/>
<dbReference type="PANTHER" id="PTHR43434:SF1">
    <property type="entry name" value="PHOSPHOGLYCOLATE PHOSPHATASE"/>
    <property type="match status" value="1"/>
</dbReference>
<dbReference type="HAMAP" id="MF_00495">
    <property type="entry name" value="GPH_hydrolase_bact"/>
    <property type="match status" value="1"/>
</dbReference>
<dbReference type="SUPFAM" id="SSF56784">
    <property type="entry name" value="HAD-like"/>
    <property type="match status" value="1"/>
</dbReference>
<comment type="function">
    <text evidence="6">Specifically catalyzes the dephosphorylation of 2-phosphoglycolate. Is involved in the dissimilation of the intracellular 2-phosphoglycolate formed during the DNA repair of 3'-phosphoglycolate ends, a major class of DNA lesions induced by oxidative stress.</text>
</comment>
<dbReference type="GO" id="GO:0046295">
    <property type="term" value="P:glycolate biosynthetic process"/>
    <property type="evidence" value="ECO:0007669"/>
    <property type="project" value="UniProtKB-UniRule"/>
</dbReference>
<sequence>MPETPRPSVCFDLDGTLVDTAPDLAAAMNAVLDHFGRPHVETDRVRDMVGHGARRTIEKGLALTGGGSERMLDEGVPVFLDHYARNICVGSRPWPGVEAALDALAEDALLSVCTNKPAALARDLIQALGWAPRFAAILGADSLDVKKPDPRHLTETIVGAGGDPRRAVYVGDSSVDSRAAAAARIPFILFRPGYLDCPAEELETAAVIDRFDELRPALHVAAPSIWSTSGAPT</sequence>
<dbReference type="PANTHER" id="PTHR43434">
    <property type="entry name" value="PHOSPHOGLYCOLATE PHOSPHATASE"/>
    <property type="match status" value="1"/>
</dbReference>
<dbReference type="RefSeq" id="WP_088712657.1">
    <property type="nucleotide sequence ID" value="NZ_NFZT01000001.1"/>
</dbReference>
<proteinExistence type="inferred from homology"/>
<evidence type="ECO:0000256" key="2">
    <source>
        <dbReference type="ARBA" id="ARBA00001946"/>
    </source>
</evidence>
<feature type="binding site" evidence="6">
    <location>
        <position position="14"/>
    </location>
    <ligand>
        <name>Mg(2+)</name>
        <dbReference type="ChEBI" id="CHEBI:18420"/>
    </ligand>
</feature>
<keyword evidence="6" id="KW-0460">Magnesium</keyword>
<dbReference type="Gene3D" id="1.10.150.240">
    <property type="entry name" value="Putative phosphatase, domain 2"/>
    <property type="match status" value="1"/>
</dbReference>
<reference evidence="8" key="1">
    <citation type="submission" date="2017-05" db="EMBL/GenBank/DDBJ databases">
        <authorList>
            <person name="Lin X."/>
        </authorList>
    </citation>
    <scope>NUCLEOTIDE SEQUENCE [LARGE SCALE GENOMIC DNA]</scope>
    <source>
        <strain evidence="8">JLT2012</strain>
    </source>
</reference>
<comment type="pathway">
    <text evidence="3 6">Organic acid metabolism; glycolate biosynthesis; glycolate from 2-phosphoglycolate: step 1/1.</text>
</comment>
<dbReference type="GO" id="GO:0005829">
    <property type="term" value="C:cytosol"/>
    <property type="evidence" value="ECO:0007669"/>
    <property type="project" value="TreeGrafter"/>
</dbReference>
<dbReference type="EMBL" id="NFZT01000001">
    <property type="protein sequence ID" value="OWV33958.1"/>
    <property type="molecule type" value="Genomic_DNA"/>
</dbReference>
<dbReference type="Gene3D" id="3.40.50.1000">
    <property type="entry name" value="HAD superfamily/HAD-like"/>
    <property type="match status" value="1"/>
</dbReference>
<dbReference type="OrthoDB" id="9793014at2"/>
<name>A0A219B882_9SPHN</name>
<keyword evidence="8" id="KW-1185">Reference proteome</keyword>
<dbReference type="InterPro" id="IPR023214">
    <property type="entry name" value="HAD_sf"/>
</dbReference>
<comment type="cofactor">
    <cofactor evidence="2 6">
        <name>Mg(2+)</name>
        <dbReference type="ChEBI" id="CHEBI:18420"/>
    </cofactor>
</comment>
<evidence type="ECO:0000313" key="8">
    <source>
        <dbReference type="Proteomes" id="UP000198462"/>
    </source>
</evidence>
<dbReference type="InterPro" id="IPR023198">
    <property type="entry name" value="PGP-like_dom2"/>
</dbReference>
<comment type="catalytic activity">
    <reaction evidence="1 6">
        <text>2-phosphoglycolate + H2O = glycolate + phosphate</text>
        <dbReference type="Rhea" id="RHEA:14369"/>
        <dbReference type="ChEBI" id="CHEBI:15377"/>
        <dbReference type="ChEBI" id="CHEBI:29805"/>
        <dbReference type="ChEBI" id="CHEBI:43474"/>
        <dbReference type="ChEBI" id="CHEBI:58033"/>
        <dbReference type="EC" id="3.1.3.18"/>
    </reaction>
</comment>
<accession>A0A219B882</accession>
<keyword evidence="6" id="KW-0378">Hydrolase</keyword>